<evidence type="ECO:0000259" key="7">
    <source>
        <dbReference type="Pfam" id="PF13391"/>
    </source>
</evidence>
<dbReference type="OrthoDB" id="2142759at2759"/>
<gene>
    <name evidence="8" type="ORF">GTA08_BOTSDO12631</name>
</gene>
<evidence type="ECO:0000313" key="9">
    <source>
        <dbReference type="Proteomes" id="UP000572817"/>
    </source>
</evidence>
<feature type="compositionally biased region" description="Acidic residues" evidence="5">
    <location>
        <begin position="622"/>
        <end position="634"/>
    </location>
</feature>
<keyword evidence="3 6" id="KW-1133">Transmembrane helix</keyword>
<dbReference type="Pfam" id="PF13391">
    <property type="entry name" value="HNH_2"/>
    <property type="match status" value="1"/>
</dbReference>
<dbReference type="GO" id="GO:0016020">
    <property type="term" value="C:membrane"/>
    <property type="evidence" value="ECO:0007669"/>
    <property type="project" value="UniProtKB-SubCell"/>
</dbReference>
<feature type="region of interest" description="Disordered" evidence="5">
    <location>
        <begin position="599"/>
        <end position="650"/>
    </location>
</feature>
<proteinExistence type="predicted"/>
<dbReference type="InterPro" id="IPR007568">
    <property type="entry name" value="RTA1"/>
</dbReference>
<dbReference type="AlphaFoldDB" id="A0A8H4J2G4"/>
<accession>A0A8H4J2G4</accession>
<dbReference type="EMBL" id="WWBZ02000008">
    <property type="protein sequence ID" value="KAF4311807.1"/>
    <property type="molecule type" value="Genomic_DNA"/>
</dbReference>
<reference evidence="8" key="1">
    <citation type="submission" date="2020-04" db="EMBL/GenBank/DDBJ databases">
        <title>Genome Assembly and Annotation of Botryosphaeria dothidea sdau 11-99, a Latent Pathogen of Apple Fruit Ring Rot in China.</title>
        <authorList>
            <person name="Yu C."/>
            <person name="Diao Y."/>
            <person name="Lu Q."/>
            <person name="Zhao J."/>
            <person name="Cui S."/>
            <person name="Peng C."/>
            <person name="He B."/>
            <person name="Liu H."/>
        </authorList>
    </citation>
    <scope>NUCLEOTIDE SEQUENCE [LARGE SCALE GENOMIC DNA]</scope>
    <source>
        <strain evidence="8">Sdau11-99</strain>
    </source>
</reference>
<keyword evidence="2 6" id="KW-0812">Transmembrane</keyword>
<feature type="transmembrane region" description="Helical" evidence="6">
    <location>
        <begin position="52"/>
        <end position="70"/>
    </location>
</feature>
<sequence>MSYNMALSSRSSDTSGYQLYHYDPSIAAAVIFIILFIGTTVLHLYQMFRTRTWFFIPFCVGGAMEVVGYAGRAVSASQDHGEWTTGPYALQSLFLLIAPSLLSASVYMELNRIVQLVEGDKYLMIRRGWMTKIFVCGDAVSFIMQGAGGGIMAGAKSADNVTLGQDIILAGLCVQVVFFAFLLLTSVLFHSRLAARPTPLSAATLSKKHLAALYVFSVLTFVRSAFRGVEYAQGNDGYLLKHEAYIYVFDATLMFLAIVITNWVHPSEIACLNSLPSNKQSTTTKMSPLLHTRAPYLPPSHPDGGGIYHGKKIFSRHPAYDDNSNIIMILPTLDHPDGGIHPETARIACAIVANSQWIHGFFTETRMGPRIAAGPNDVLRANEYYFRVSDNPDGQIPLQCLHPRRSLLQTSNLSATTAITPTPAHRRARPNDPTPVLSVRDRSCRVTAHVEGTEDAHLIPKTESAWFDENRMSRYAKAARPDMHMIESPRNAIVLRSDIHGIFDQKRFVLLPKRSEPPVFVIHVLVNNSPDLVDLYHNVSLQPLYDVSIECLFARFAWSIFSYTAPFFAQGVDRVLSLVTAGASKTVELAGNQCRKMVLSPRSESRSTSPEEGKRDRWIAGIDDDDDDDGDDDDPPRGRKRRRSFEVFRV</sequence>
<feature type="transmembrane region" description="Helical" evidence="6">
    <location>
        <begin position="90"/>
        <end position="108"/>
    </location>
</feature>
<dbReference type="InterPro" id="IPR003615">
    <property type="entry name" value="HNH_nuc"/>
</dbReference>
<dbReference type="PANTHER" id="PTHR31465:SF35">
    <property type="entry name" value="RTA1 DOMAIN PROTEIN-RELATED"/>
    <property type="match status" value="1"/>
</dbReference>
<organism evidence="8 9">
    <name type="scientific">Botryosphaeria dothidea</name>
    <dbReference type="NCBI Taxonomy" id="55169"/>
    <lineage>
        <taxon>Eukaryota</taxon>
        <taxon>Fungi</taxon>
        <taxon>Dikarya</taxon>
        <taxon>Ascomycota</taxon>
        <taxon>Pezizomycotina</taxon>
        <taxon>Dothideomycetes</taxon>
        <taxon>Dothideomycetes incertae sedis</taxon>
        <taxon>Botryosphaeriales</taxon>
        <taxon>Botryosphaeriaceae</taxon>
        <taxon>Botryosphaeria</taxon>
    </lineage>
</organism>
<keyword evidence="9" id="KW-1185">Reference proteome</keyword>
<evidence type="ECO:0000256" key="3">
    <source>
        <dbReference type="ARBA" id="ARBA00022989"/>
    </source>
</evidence>
<evidence type="ECO:0000256" key="1">
    <source>
        <dbReference type="ARBA" id="ARBA00004141"/>
    </source>
</evidence>
<evidence type="ECO:0000313" key="8">
    <source>
        <dbReference type="EMBL" id="KAF4311807.1"/>
    </source>
</evidence>
<dbReference type="Proteomes" id="UP000572817">
    <property type="component" value="Unassembled WGS sequence"/>
</dbReference>
<dbReference type="PANTHER" id="PTHR31465">
    <property type="entry name" value="PROTEIN RTA1-RELATED"/>
    <property type="match status" value="1"/>
</dbReference>
<name>A0A8H4J2G4_9PEZI</name>
<comment type="caution">
    <text evidence="8">The sequence shown here is derived from an EMBL/GenBank/DDBJ whole genome shotgun (WGS) entry which is preliminary data.</text>
</comment>
<feature type="transmembrane region" description="Helical" evidence="6">
    <location>
        <begin position="246"/>
        <end position="264"/>
    </location>
</feature>
<protein>
    <recommendedName>
        <fullName evidence="7">HNH nuclease domain-containing protein</fullName>
    </recommendedName>
</protein>
<evidence type="ECO:0000256" key="5">
    <source>
        <dbReference type="SAM" id="MobiDB-lite"/>
    </source>
</evidence>
<dbReference type="Pfam" id="PF04479">
    <property type="entry name" value="RTA1"/>
    <property type="match status" value="1"/>
</dbReference>
<keyword evidence="4 6" id="KW-0472">Membrane</keyword>
<evidence type="ECO:0000256" key="2">
    <source>
        <dbReference type="ARBA" id="ARBA00022692"/>
    </source>
</evidence>
<comment type="subcellular location">
    <subcellularLocation>
        <location evidence="1">Membrane</location>
        <topology evidence="1">Multi-pass membrane protein</topology>
    </subcellularLocation>
</comment>
<evidence type="ECO:0000256" key="6">
    <source>
        <dbReference type="SAM" id="Phobius"/>
    </source>
</evidence>
<feature type="compositionally biased region" description="Basic and acidic residues" evidence="5">
    <location>
        <begin position="603"/>
        <end position="618"/>
    </location>
</feature>
<evidence type="ECO:0000256" key="4">
    <source>
        <dbReference type="ARBA" id="ARBA00023136"/>
    </source>
</evidence>
<feature type="transmembrane region" description="Helical" evidence="6">
    <location>
        <begin position="26"/>
        <end position="45"/>
    </location>
</feature>
<feature type="domain" description="HNH nuclease" evidence="7">
    <location>
        <begin position="444"/>
        <end position="510"/>
    </location>
</feature>
<feature type="transmembrane region" description="Helical" evidence="6">
    <location>
        <begin position="167"/>
        <end position="189"/>
    </location>
</feature>
<feature type="transmembrane region" description="Helical" evidence="6">
    <location>
        <begin position="210"/>
        <end position="226"/>
    </location>
</feature>
<feature type="transmembrane region" description="Helical" evidence="6">
    <location>
        <begin position="129"/>
        <end position="155"/>
    </location>
</feature>